<evidence type="ECO:0000256" key="3">
    <source>
        <dbReference type="ARBA" id="ARBA00022525"/>
    </source>
</evidence>
<evidence type="ECO:0000259" key="17">
    <source>
        <dbReference type="PROSITE" id="PS50923"/>
    </source>
</evidence>
<gene>
    <name evidence="18" type="primary">FBLN7</name>
</gene>
<dbReference type="InterPro" id="IPR009030">
    <property type="entry name" value="Growth_fac_rcpt_cys_sf"/>
</dbReference>
<evidence type="ECO:0000256" key="6">
    <source>
        <dbReference type="ARBA" id="ARBA00022659"/>
    </source>
</evidence>
<evidence type="ECO:0000256" key="11">
    <source>
        <dbReference type="ARBA" id="ARBA00023157"/>
    </source>
</evidence>
<feature type="signal peptide" evidence="15">
    <location>
        <begin position="1"/>
        <end position="24"/>
    </location>
</feature>
<dbReference type="FunFam" id="2.10.25.10:FF:000819">
    <property type="entry name" value="Fibulin 7"/>
    <property type="match status" value="1"/>
</dbReference>
<dbReference type="Gene3D" id="2.10.25.10">
    <property type="entry name" value="Laminin"/>
    <property type="match status" value="3"/>
</dbReference>
<dbReference type="Gene3D" id="2.10.70.10">
    <property type="entry name" value="Complement Module, domain 1"/>
    <property type="match status" value="1"/>
</dbReference>
<keyword evidence="19" id="KW-1185">Reference proteome</keyword>
<evidence type="ECO:0000256" key="9">
    <source>
        <dbReference type="ARBA" id="ARBA00022837"/>
    </source>
</evidence>
<dbReference type="PROSITE" id="PS01186">
    <property type="entry name" value="EGF_2"/>
    <property type="match status" value="1"/>
</dbReference>
<dbReference type="SMART" id="SM00181">
    <property type="entry name" value="EGF"/>
    <property type="match status" value="3"/>
</dbReference>
<sequence>MVPSSPRALFLLLLLLACSEPRASQNCLNKQQLISAIRQLQQLLKGQETRFAEGIRHMKSRLAALQNSVSRVAPDAPPVSCLALNAPADGRKFGSKYLVDHEVHFTCNPGFRLVGPSSVVCLPNGTWTGEQPHCRDISECSSQPCQNGGTCVEGVSQYRCICPSGRTGNRCQHQAQTAAPEGSVAGDSAFSRAPRCAQVERAQHCSCEAGFQLSGAAGDSVCEDVNECELYGQEGRPRLCMHACVNTPGSYRCTCPSGYRTLADGKSCEDLVTSTHSTMPSARAGPKGRLARWSSMSCNLEEPMRLPWTYVDECAGLQPVCPRGTTCINTGGGFQCVSPECPEGSGNVSYVKTSPFQCERNPCPMDSRPCHHLPKTISFHYLSLPSNLKTPITLFRMATASAPGRAGPNSLRFGIVGGNSRGHFVMQRSDRQTGELILVQTLEGPQTLEVDVDMSEYLDRSFQANHVSKPACLVITEPQEGLKPHTDPSRPRTHC</sequence>
<protein>
    <submittedName>
        <fullName evidence="18">Fibulin 7</fullName>
    </submittedName>
</protein>
<evidence type="ECO:0000256" key="4">
    <source>
        <dbReference type="ARBA" id="ARBA00022530"/>
    </source>
</evidence>
<dbReference type="PROSITE" id="PS50923">
    <property type="entry name" value="SUSHI"/>
    <property type="match status" value="1"/>
</dbReference>
<dbReference type="GO" id="GO:0005509">
    <property type="term" value="F:calcium ion binding"/>
    <property type="evidence" value="ECO:0007669"/>
    <property type="project" value="InterPro"/>
</dbReference>
<evidence type="ECO:0000256" key="8">
    <source>
        <dbReference type="ARBA" id="ARBA00022737"/>
    </source>
</evidence>
<reference evidence="18" key="3">
    <citation type="submission" date="2025-09" db="UniProtKB">
        <authorList>
            <consortium name="Ensembl"/>
        </authorList>
    </citation>
    <scope>IDENTIFICATION</scope>
</reference>
<dbReference type="PROSITE" id="PS51257">
    <property type="entry name" value="PROKAR_LIPOPROTEIN"/>
    <property type="match status" value="1"/>
</dbReference>
<evidence type="ECO:0000256" key="15">
    <source>
        <dbReference type="SAM" id="SignalP"/>
    </source>
</evidence>
<feature type="domain" description="EGF-like" evidence="16">
    <location>
        <begin position="136"/>
        <end position="172"/>
    </location>
</feature>
<dbReference type="GO" id="GO:0007155">
    <property type="term" value="P:cell adhesion"/>
    <property type="evidence" value="ECO:0007669"/>
    <property type="project" value="UniProtKB-KW"/>
</dbReference>
<evidence type="ECO:0000256" key="1">
    <source>
        <dbReference type="ARBA" id="ARBA00004498"/>
    </source>
</evidence>
<dbReference type="SMART" id="SM00032">
    <property type="entry name" value="CCP"/>
    <property type="match status" value="1"/>
</dbReference>
<dbReference type="PROSITE" id="PS00010">
    <property type="entry name" value="ASX_HYDROXYL"/>
    <property type="match status" value="1"/>
</dbReference>
<dbReference type="SUPFAM" id="SSF57535">
    <property type="entry name" value="Complement control module/SCR domain"/>
    <property type="match status" value="1"/>
</dbReference>
<keyword evidence="7 15" id="KW-0732">Signal</keyword>
<dbReference type="InterPro" id="IPR001881">
    <property type="entry name" value="EGF-like_Ca-bd_dom"/>
</dbReference>
<accession>A0A8I3WH44</accession>
<dbReference type="PROSITE" id="PS00022">
    <property type="entry name" value="EGF_1"/>
    <property type="match status" value="1"/>
</dbReference>
<evidence type="ECO:0000256" key="14">
    <source>
        <dbReference type="PROSITE-ProRule" id="PRU00302"/>
    </source>
</evidence>
<dbReference type="InterPro" id="IPR000436">
    <property type="entry name" value="Sushi_SCR_CCP_dom"/>
</dbReference>
<dbReference type="InterPro" id="IPR050751">
    <property type="entry name" value="ECM_structural_protein"/>
</dbReference>
<evidence type="ECO:0000256" key="7">
    <source>
        <dbReference type="ARBA" id="ARBA00022729"/>
    </source>
</evidence>
<dbReference type="AlphaFoldDB" id="A0A8I3WH44"/>
<feature type="chain" id="PRO_5035170430" evidence="15">
    <location>
        <begin position="25"/>
        <end position="495"/>
    </location>
</feature>
<dbReference type="PRINTS" id="PR00010">
    <property type="entry name" value="EGFBLOOD"/>
</dbReference>
<keyword evidence="12" id="KW-0325">Glycoprotein</keyword>
<dbReference type="SUPFAM" id="SSF57184">
    <property type="entry name" value="Growth factor receptor domain"/>
    <property type="match status" value="1"/>
</dbReference>
<evidence type="ECO:0000256" key="13">
    <source>
        <dbReference type="PROSITE-ProRule" id="PRU00076"/>
    </source>
</evidence>
<keyword evidence="11 13" id="KW-1015">Disulfide bond</keyword>
<evidence type="ECO:0000256" key="5">
    <source>
        <dbReference type="ARBA" id="ARBA00022536"/>
    </source>
</evidence>
<dbReference type="GO" id="GO:0043395">
    <property type="term" value="F:heparan sulfate proteoglycan binding"/>
    <property type="evidence" value="ECO:0007669"/>
    <property type="project" value="Ensembl"/>
</dbReference>
<proteinExistence type="inferred from homology"/>
<evidence type="ECO:0000313" key="18">
    <source>
        <dbReference type="Ensembl" id="ENSCJAP00000085007.1"/>
    </source>
</evidence>
<dbReference type="Pfam" id="PF14670">
    <property type="entry name" value="FXa_inhibition"/>
    <property type="match status" value="1"/>
</dbReference>
<keyword evidence="3" id="KW-0964">Secreted</keyword>
<dbReference type="GO" id="GO:0031012">
    <property type="term" value="C:extracellular matrix"/>
    <property type="evidence" value="ECO:0007669"/>
    <property type="project" value="Ensembl"/>
</dbReference>
<feature type="disulfide bond" evidence="13">
    <location>
        <begin position="162"/>
        <end position="171"/>
    </location>
</feature>
<dbReference type="OMA" id="CEPGFHM"/>
<dbReference type="InterPro" id="IPR000152">
    <property type="entry name" value="EGF-type_Asp/Asn_hydroxyl_site"/>
</dbReference>
<evidence type="ECO:0000256" key="10">
    <source>
        <dbReference type="ARBA" id="ARBA00022889"/>
    </source>
</evidence>
<dbReference type="SMART" id="SM00179">
    <property type="entry name" value="EGF_CA"/>
    <property type="match status" value="3"/>
</dbReference>
<comment type="similarity">
    <text evidence="2">Belongs to the fibulin family.</text>
</comment>
<evidence type="ECO:0000313" key="19">
    <source>
        <dbReference type="Proteomes" id="UP000008225"/>
    </source>
</evidence>
<dbReference type="Pfam" id="PF07645">
    <property type="entry name" value="EGF_CA"/>
    <property type="match status" value="1"/>
</dbReference>
<reference evidence="18 19" key="1">
    <citation type="submission" date="2009-03" db="EMBL/GenBank/DDBJ databases">
        <authorList>
            <person name="Warren W."/>
            <person name="Ye L."/>
            <person name="Minx P."/>
            <person name="Worley K."/>
            <person name="Gibbs R."/>
            <person name="Wilson R.K."/>
        </authorList>
    </citation>
    <scope>NUCLEOTIDE SEQUENCE [LARGE SCALE GENOMIC DNA]</scope>
</reference>
<dbReference type="FunFam" id="2.10.25.10:FF:000010">
    <property type="entry name" value="Pro-epidermal growth factor"/>
    <property type="match status" value="1"/>
</dbReference>
<dbReference type="InterPro" id="IPR055088">
    <property type="entry name" value="Fibulin_C"/>
</dbReference>
<comment type="subcellular location">
    <subcellularLocation>
        <location evidence="1">Secreted</location>
        <location evidence="1">Extracellular space</location>
        <location evidence="1">Extracellular matrix</location>
    </subcellularLocation>
</comment>
<dbReference type="PANTHER" id="PTHR24034">
    <property type="entry name" value="EGF-LIKE DOMAIN-CONTAINING PROTEIN"/>
    <property type="match status" value="1"/>
</dbReference>
<dbReference type="GO" id="GO:0008201">
    <property type="term" value="F:heparin binding"/>
    <property type="evidence" value="ECO:0007669"/>
    <property type="project" value="Ensembl"/>
</dbReference>
<dbReference type="FunFam" id="2.10.25.10:FF:000568">
    <property type="entry name" value="Fibulin 7"/>
    <property type="match status" value="1"/>
</dbReference>
<feature type="domain" description="Sushi" evidence="17">
    <location>
        <begin position="79"/>
        <end position="136"/>
    </location>
</feature>
<dbReference type="InterPro" id="IPR000742">
    <property type="entry name" value="EGF"/>
</dbReference>
<evidence type="ECO:0000259" key="16">
    <source>
        <dbReference type="PROSITE" id="PS50026"/>
    </source>
</evidence>
<comment type="caution">
    <text evidence="13">Lacks conserved residue(s) required for the propagation of feature annotation.</text>
</comment>
<dbReference type="PROSITE" id="PS01187">
    <property type="entry name" value="EGF_CA"/>
    <property type="match status" value="1"/>
</dbReference>
<dbReference type="PROSITE" id="PS50026">
    <property type="entry name" value="EGF_3"/>
    <property type="match status" value="1"/>
</dbReference>
<keyword evidence="9" id="KW-0106">Calcium</keyword>
<dbReference type="Proteomes" id="UP000008225">
    <property type="component" value="Chromosome 14"/>
</dbReference>
<feature type="disulfide bond" evidence="14">
    <location>
        <begin position="107"/>
        <end position="134"/>
    </location>
</feature>
<keyword evidence="4" id="KW-0272">Extracellular matrix</keyword>
<keyword evidence="8" id="KW-0677">Repeat</keyword>
<dbReference type="Ensembl" id="ENSCJAT00000144758.1">
    <property type="protein sequence ID" value="ENSCJAP00000085007.1"/>
    <property type="gene ID" value="ENSCJAG00000016508.5"/>
</dbReference>
<dbReference type="CDD" id="cd00054">
    <property type="entry name" value="EGF_CA"/>
    <property type="match status" value="3"/>
</dbReference>
<dbReference type="InterPro" id="IPR018097">
    <property type="entry name" value="EGF_Ca-bd_CS"/>
</dbReference>
<dbReference type="FunFam" id="2.10.70.10:FF:000064">
    <property type="entry name" value="Fibulin 7"/>
    <property type="match status" value="1"/>
</dbReference>
<organism evidence="18 19">
    <name type="scientific">Callithrix jacchus</name>
    <name type="common">White-tufted-ear marmoset</name>
    <name type="synonym">Simia Jacchus</name>
    <dbReference type="NCBI Taxonomy" id="9483"/>
    <lineage>
        <taxon>Eukaryota</taxon>
        <taxon>Metazoa</taxon>
        <taxon>Chordata</taxon>
        <taxon>Craniata</taxon>
        <taxon>Vertebrata</taxon>
        <taxon>Euteleostomi</taxon>
        <taxon>Mammalia</taxon>
        <taxon>Eutheria</taxon>
        <taxon>Euarchontoglires</taxon>
        <taxon>Primates</taxon>
        <taxon>Haplorrhini</taxon>
        <taxon>Platyrrhini</taxon>
        <taxon>Cebidae</taxon>
        <taxon>Callitrichinae</taxon>
        <taxon>Callithrix</taxon>
        <taxon>Callithrix</taxon>
    </lineage>
</organism>
<reference evidence="18" key="2">
    <citation type="submission" date="2025-08" db="UniProtKB">
        <authorList>
            <consortium name="Ensembl"/>
        </authorList>
    </citation>
    <scope>IDENTIFICATION</scope>
</reference>
<evidence type="ECO:0000256" key="2">
    <source>
        <dbReference type="ARBA" id="ARBA00006127"/>
    </source>
</evidence>
<evidence type="ECO:0000256" key="12">
    <source>
        <dbReference type="ARBA" id="ARBA00023180"/>
    </source>
</evidence>
<dbReference type="GO" id="GO:0005615">
    <property type="term" value="C:extracellular space"/>
    <property type="evidence" value="ECO:0007669"/>
    <property type="project" value="Ensembl"/>
</dbReference>
<name>A0A8I3WH44_CALJA</name>
<dbReference type="InterPro" id="IPR035976">
    <property type="entry name" value="Sushi/SCR/CCP_sf"/>
</dbReference>
<dbReference type="Pfam" id="PF00084">
    <property type="entry name" value="Sushi"/>
    <property type="match status" value="1"/>
</dbReference>
<dbReference type="Pfam" id="PF00008">
    <property type="entry name" value="EGF"/>
    <property type="match status" value="1"/>
</dbReference>
<dbReference type="CDD" id="cd00033">
    <property type="entry name" value="CCP"/>
    <property type="match status" value="1"/>
</dbReference>
<keyword evidence="10" id="KW-0130">Cell adhesion</keyword>
<dbReference type="InterPro" id="IPR049883">
    <property type="entry name" value="NOTCH1_EGF-like"/>
</dbReference>
<dbReference type="Pfam" id="PF22914">
    <property type="entry name" value="Fibulin_C"/>
    <property type="match status" value="1"/>
</dbReference>
<keyword evidence="5 13" id="KW-0245">EGF-like domain</keyword>
<keyword evidence="6 14" id="KW-0768">Sushi</keyword>
<dbReference type="GeneTree" id="ENSGT00830000128368"/>
<dbReference type="PANTHER" id="PTHR24034:SF94">
    <property type="entry name" value="FIBULIN-7"/>
    <property type="match status" value="1"/>
</dbReference>